<gene>
    <name evidence="4" type="ORF">SAMN04490244_11052</name>
</gene>
<dbReference type="STRING" id="641238.SAMN04490244_11052"/>
<reference evidence="4 5" key="1">
    <citation type="submission" date="2016-10" db="EMBL/GenBank/DDBJ databases">
        <authorList>
            <person name="de Groot N.N."/>
        </authorList>
    </citation>
    <scope>NUCLEOTIDE SEQUENCE [LARGE SCALE GENOMIC DNA]</scope>
    <source>
        <strain evidence="4 5">DSM 23042</strain>
    </source>
</reference>
<dbReference type="AlphaFoldDB" id="A0A1H9WBV4"/>
<evidence type="ECO:0000313" key="5">
    <source>
        <dbReference type="Proteomes" id="UP000198885"/>
    </source>
</evidence>
<dbReference type="PANTHER" id="PTHR46558">
    <property type="entry name" value="TRACRIPTIONAL REGULATORY PROTEIN-RELATED-RELATED"/>
    <property type="match status" value="1"/>
</dbReference>
<dbReference type="Proteomes" id="UP000198885">
    <property type="component" value="Unassembled WGS sequence"/>
</dbReference>
<keyword evidence="1" id="KW-0238">DNA-binding</keyword>
<dbReference type="GO" id="GO:0003677">
    <property type="term" value="F:DNA binding"/>
    <property type="evidence" value="ECO:0007669"/>
    <property type="project" value="UniProtKB-KW"/>
</dbReference>
<dbReference type="InterPro" id="IPR001387">
    <property type="entry name" value="Cro/C1-type_HTH"/>
</dbReference>
<feature type="domain" description="HTH cro/C1-type" evidence="3">
    <location>
        <begin position="20"/>
        <end position="74"/>
    </location>
</feature>
<accession>A0A1H9WBV4</accession>
<dbReference type="CDD" id="cd00093">
    <property type="entry name" value="HTH_XRE"/>
    <property type="match status" value="1"/>
</dbReference>
<keyword evidence="5" id="KW-1185">Reference proteome</keyword>
<dbReference type="RefSeq" id="WP_092695351.1">
    <property type="nucleotide sequence ID" value="NZ_FOGU01000010.1"/>
</dbReference>
<dbReference type="Pfam" id="PF01381">
    <property type="entry name" value="HTH_3"/>
    <property type="match status" value="1"/>
</dbReference>
<dbReference type="SMART" id="SM00530">
    <property type="entry name" value="HTH_XRE"/>
    <property type="match status" value="1"/>
</dbReference>
<dbReference type="PROSITE" id="PS50943">
    <property type="entry name" value="HTH_CROC1"/>
    <property type="match status" value="1"/>
</dbReference>
<organism evidence="4 5">
    <name type="scientific">Tranquillimonas rosea</name>
    <dbReference type="NCBI Taxonomy" id="641238"/>
    <lineage>
        <taxon>Bacteria</taxon>
        <taxon>Pseudomonadati</taxon>
        <taxon>Pseudomonadota</taxon>
        <taxon>Alphaproteobacteria</taxon>
        <taxon>Rhodobacterales</taxon>
        <taxon>Roseobacteraceae</taxon>
        <taxon>Tranquillimonas</taxon>
    </lineage>
</organism>
<evidence type="ECO:0000259" key="3">
    <source>
        <dbReference type="PROSITE" id="PS50943"/>
    </source>
</evidence>
<dbReference type="Gene3D" id="1.10.260.40">
    <property type="entry name" value="lambda repressor-like DNA-binding domains"/>
    <property type="match status" value="1"/>
</dbReference>
<dbReference type="InterPro" id="IPR010982">
    <property type="entry name" value="Lambda_DNA-bd_dom_sf"/>
</dbReference>
<sequence length="132" mass="14716">MQDAESDWYSEANATFGDRLADARQAVGMTQEELARRLGVKLTTLQKWENDIAEPRANRLSMLAGLLNVSLRWLLTGEGDGLAHPDEATPLPGDVATIMTEMRQLQSELVRMSDRLGRLEKRLKTAMTETAT</sequence>
<dbReference type="OrthoDB" id="5659783at2"/>
<feature type="coiled-coil region" evidence="2">
    <location>
        <begin position="95"/>
        <end position="129"/>
    </location>
</feature>
<evidence type="ECO:0000313" key="4">
    <source>
        <dbReference type="EMBL" id="SES31436.1"/>
    </source>
</evidence>
<name>A0A1H9WBV4_9RHOB</name>
<evidence type="ECO:0000256" key="1">
    <source>
        <dbReference type="ARBA" id="ARBA00023125"/>
    </source>
</evidence>
<proteinExistence type="predicted"/>
<dbReference type="SUPFAM" id="SSF47413">
    <property type="entry name" value="lambda repressor-like DNA-binding domains"/>
    <property type="match status" value="1"/>
</dbReference>
<dbReference type="EMBL" id="FOGU01000010">
    <property type="protein sequence ID" value="SES31436.1"/>
    <property type="molecule type" value="Genomic_DNA"/>
</dbReference>
<evidence type="ECO:0000256" key="2">
    <source>
        <dbReference type="SAM" id="Coils"/>
    </source>
</evidence>
<dbReference type="PANTHER" id="PTHR46558:SF13">
    <property type="entry name" value="HTH-TYPE TRANSCRIPTIONAL REGULATOR IMMR"/>
    <property type="match status" value="1"/>
</dbReference>
<protein>
    <submittedName>
        <fullName evidence="4">Helix-turn-helix</fullName>
    </submittedName>
</protein>
<keyword evidence="2" id="KW-0175">Coiled coil</keyword>